<organism evidence="2 3">
    <name type="scientific">Cymbomonas tetramitiformis</name>
    <dbReference type="NCBI Taxonomy" id="36881"/>
    <lineage>
        <taxon>Eukaryota</taxon>
        <taxon>Viridiplantae</taxon>
        <taxon>Chlorophyta</taxon>
        <taxon>Pyramimonadophyceae</taxon>
        <taxon>Pyramimonadales</taxon>
        <taxon>Pyramimonadaceae</taxon>
        <taxon>Cymbomonas</taxon>
    </lineage>
</organism>
<reference evidence="2 3" key="1">
    <citation type="journal article" date="2015" name="Genome Biol. Evol.">
        <title>Comparative Genomics of a Bacterivorous Green Alga Reveals Evolutionary Causalities and Consequences of Phago-Mixotrophic Mode of Nutrition.</title>
        <authorList>
            <person name="Burns J.A."/>
            <person name="Paasch A."/>
            <person name="Narechania A."/>
            <person name="Kim E."/>
        </authorList>
    </citation>
    <scope>NUCLEOTIDE SEQUENCE [LARGE SCALE GENOMIC DNA]</scope>
    <source>
        <strain evidence="2 3">PLY_AMNH</strain>
    </source>
</reference>
<gene>
    <name evidence="2" type="ORF">CYMTET_28289</name>
</gene>
<sequence length="93" mass="10907">MRELMQRFLYTQWLLFLCVCYMAVANQQEFISQKFGSADPSGWTGVSCDEVPRLINIGVENLFGLERLCYGECPMEAPWEMLTEEEILWKMLK</sequence>
<proteinExistence type="predicted"/>
<keyword evidence="3" id="KW-1185">Reference proteome</keyword>
<keyword evidence="1" id="KW-0732">Signal</keyword>
<comment type="caution">
    <text evidence="2">The sequence shown here is derived from an EMBL/GenBank/DDBJ whole genome shotgun (WGS) entry which is preliminary data.</text>
</comment>
<feature type="chain" id="PRO_5042212515" evidence="1">
    <location>
        <begin position="26"/>
        <end position="93"/>
    </location>
</feature>
<dbReference type="Proteomes" id="UP001190700">
    <property type="component" value="Unassembled WGS sequence"/>
</dbReference>
<dbReference type="AlphaFoldDB" id="A0AAE0FN46"/>
<name>A0AAE0FN46_9CHLO</name>
<evidence type="ECO:0000313" key="3">
    <source>
        <dbReference type="Proteomes" id="UP001190700"/>
    </source>
</evidence>
<evidence type="ECO:0000256" key="1">
    <source>
        <dbReference type="SAM" id="SignalP"/>
    </source>
</evidence>
<feature type="signal peptide" evidence="1">
    <location>
        <begin position="1"/>
        <end position="25"/>
    </location>
</feature>
<dbReference type="EMBL" id="LGRX02015897">
    <property type="protein sequence ID" value="KAK3262882.1"/>
    <property type="molecule type" value="Genomic_DNA"/>
</dbReference>
<accession>A0AAE0FN46</accession>
<protein>
    <submittedName>
        <fullName evidence="2">Uncharacterized protein</fullName>
    </submittedName>
</protein>
<evidence type="ECO:0000313" key="2">
    <source>
        <dbReference type="EMBL" id="KAK3262882.1"/>
    </source>
</evidence>